<keyword evidence="2" id="KW-0001">2Fe-2S</keyword>
<dbReference type="PROSITE" id="PS51384">
    <property type="entry name" value="FAD_FR"/>
    <property type="match status" value="1"/>
</dbReference>
<keyword evidence="2" id="KW-0479">Metal-binding</keyword>
<dbReference type="PRINTS" id="PR00410">
    <property type="entry name" value="PHEHYDRXLASE"/>
</dbReference>
<dbReference type="RefSeq" id="WP_203708946.1">
    <property type="nucleotide sequence ID" value="NZ_BONM01000024.1"/>
</dbReference>
<protein>
    <submittedName>
        <fullName evidence="5">Ferredoxin-NADP reductase</fullName>
    </submittedName>
</protein>
<dbReference type="Proteomes" id="UP000199012">
    <property type="component" value="Unassembled WGS sequence"/>
</dbReference>
<accession>A0A1I0W5U9</accession>
<name>A0A1I0W5U9_9CELL</name>
<dbReference type="PANTHER" id="PTHR47354">
    <property type="entry name" value="NADH OXIDOREDUCTASE HCR"/>
    <property type="match status" value="1"/>
</dbReference>
<evidence type="ECO:0000256" key="1">
    <source>
        <dbReference type="ARBA" id="ARBA00001974"/>
    </source>
</evidence>
<keyword evidence="6" id="KW-1185">Reference proteome</keyword>
<evidence type="ECO:0000256" key="2">
    <source>
        <dbReference type="ARBA" id="ARBA00022714"/>
    </source>
</evidence>
<feature type="domain" description="FAD-binding FR-type" evidence="4">
    <location>
        <begin position="18"/>
        <end position="119"/>
    </location>
</feature>
<dbReference type="InterPro" id="IPR039261">
    <property type="entry name" value="FNR_nucleotide-bd"/>
</dbReference>
<dbReference type="InterPro" id="IPR050415">
    <property type="entry name" value="MRET"/>
</dbReference>
<sequence>MTDALFAPAAGPSTGPVGGWRHARVLSADHPHPAAVRLRLDVPDRVDHVPGQHYVVRLTADDGYRAQRSYSVASAPSDPAVELWVDRLPDGEVSGFLADEVRAGDTLEVRGPVGGWFVWDGSGPALAVGGGSGVVPLVAMLRHAQDLGVRERLRLAVAARTRTLLPYADELLAAGALVALSREDAAGRAAGRLGADDLRTLVGPGPAFVCGSAGFAGAASRLLVELGVDEGAVRVERFGPTG</sequence>
<evidence type="ECO:0000256" key="3">
    <source>
        <dbReference type="ARBA" id="ARBA00023014"/>
    </source>
</evidence>
<dbReference type="GO" id="GO:0016491">
    <property type="term" value="F:oxidoreductase activity"/>
    <property type="evidence" value="ECO:0007669"/>
    <property type="project" value="InterPro"/>
</dbReference>
<dbReference type="STRING" id="988821.SAMN05421867_102182"/>
<proteinExistence type="predicted"/>
<evidence type="ECO:0000259" key="4">
    <source>
        <dbReference type="PROSITE" id="PS51384"/>
    </source>
</evidence>
<dbReference type="InterPro" id="IPR017938">
    <property type="entry name" value="Riboflavin_synthase-like_b-brl"/>
</dbReference>
<dbReference type="AlphaFoldDB" id="A0A1I0W5U9"/>
<dbReference type="SUPFAM" id="SSF63380">
    <property type="entry name" value="Riboflavin synthase domain-like"/>
    <property type="match status" value="1"/>
</dbReference>
<reference evidence="6" key="1">
    <citation type="submission" date="2016-10" db="EMBL/GenBank/DDBJ databases">
        <authorList>
            <person name="Varghese N."/>
            <person name="Submissions S."/>
        </authorList>
    </citation>
    <scope>NUCLEOTIDE SEQUENCE [LARGE SCALE GENOMIC DNA]</scope>
    <source>
        <strain evidence="6">CGMCC 4.6945</strain>
    </source>
</reference>
<keyword evidence="3" id="KW-0411">Iron-sulfur</keyword>
<dbReference type="Pfam" id="PF00970">
    <property type="entry name" value="FAD_binding_6"/>
    <property type="match status" value="1"/>
</dbReference>
<evidence type="ECO:0000313" key="6">
    <source>
        <dbReference type="Proteomes" id="UP000199012"/>
    </source>
</evidence>
<dbReference type="Gene3D" id="2.40.30.10">
    <property type="entry name" value="Translation factors"/>
    <property type="match status" value="1"/>
</dbReference>
<dbReference type="GO" id="GO:0051537">
    <property type="term" value="F:2 iron, 2 sulfur cluster binding"/>
    <property type="evidence" value="ECO:0007669"/>
    <property type="project" value="UniProtKB-KW"/>
</dbReference>
<dbReference type="SUPFAM" id="SSF52343">
    <property type="entry name" value="Ferredoxin reductase-like, C-terminal NADP-linked domain"/>
    <property type="match status" value="1"/>
</dbReference>
<organism evidence="5 6">
    <name type="scientific">Cellulomonas marina</name>
    <dbReference type="NCBI Taxonomy" id="988821"/>
    <lineage>
        <taxon>Bacteria</taxon>
        <taxon>Bacillati</taxon>
        <taxon>Actinomycetota</taxon>
        <taxon>Actinomycetes</taxon>
        <taxon>Micrococcales</taxon>
        <taxon>Cellulomonadaceae</taxon>
        <taxon>Cellulomonas</taxon>
    </lineage>
</organism>
<dbReference type="InterPro" id="IPR017927">
    <property type="entry name" value="FAD-bd_FR_type"/>
</dbReference>
<gene>
    <name evidence="5" type="ORF">SAMN05421867_102182</name>
</gene>
<keyword evidence="2" id="KW-0408">Iron</keyword>
<dbReference type="PANTHER" id="PTHR47354:SF5">
    <property type="entry name" value="PROTEIN RFBI"/>
    <property type="match status" value="1"/>
</dbReference>
<dbReference type="EMBL" id="FOKA01000002">
    <property type="protein sequence ID" value="SFA83670.1"/>
    <property type="molecule type" value="Genomic_DNA"/>
</dbReference>
<dbReference type="InterPro" id="IPR008333">
    <property type="entry name" value="Cbr1-like_FAD-bd_dom"/>
</dbReference>
<evidence type="ECO:0000313" key="5">
    <source>
        <dbReference type="EMBL" id="SFA83670.1"/>
    </source>
</evidence>
<comment type="cofactor">
    <cofactor evidence="1">
        <name>FAD</name>
        <dbReference type="ChEBI" id="CHEBI:57692"/>
    </cofactor>
</comment>
<dbReference type="Gene3D" id="3.40.50.80">
    <property type="entry name" value="Nucleotide-binding domain of ferredoxin-NADP reductase (FNR) module"/>
    <property type="match status" value="1"/>
</dbReference>